<dbReference type="Gene3D" id="1.10.10.10">
    <property type="entry name" value="Winged helix-like DNA-binding domain superfamily/Winged helix DNA-binding domain"/>
    <property type="match status" value="1"/>
</dbReference>
<dbReference type="InterPro" id="IPR036388">
    <property type="entry name" value="WH-like_DNA-bd_sf"/>
</dbReference>
<dbReference type="Pfam" id="PF02518">
    <property type="entry name" value="HATPase_c"/>
    <property type="match status" value="1"/>
</dbReference>
<organism evidence="3 4">
    <name type="scientific">Lancefieldella rimae</name>
    <dbReference type="NCBI Taxonomy" id="1383"/>
    <lineage>
        <taxon>Bacteria</taxon>
        <taxon>Bacillati</taxon>
        <taxon>Actinomycetota</taxon>
        <taxon>Coriobacteriia</taxon>
        <taxon>Coriobacteriales</taxon>
        <taxon>Atopobiaceae</taxon>
        <taxon>Lancefieldella</taxon>
    </lineage>
</organism>
<dbReference type="AlphaFoldDB" id="A0A930W037"/>
<feature type="region of interest" description="Disordered" evidence="1">
    <location>
        <begin position="180"/>
        <end position="225"/>
    </location>
</feature>
<gene>
    <name evidence="3" type="ORF">HXK26_01410</name>
</gene>
<protein>
    <submittedName>
        <fullName evidence="3">ATP-binding protein</fullName>
    </submittedName>
</protein>
<dbReference type="RefSeq" id="WP_311141857.1">
    <property type="nucleotide sequence ID" value="NZ_CAUOKZ010000003.1"/>
</dbReference>
<dbReference type="SUPFAM" id="SSF55874">
    <property type="entry name" value="ATPase domain of HSP90 chaperone/DNA topoisomerase II/histidine kinase"/>
    <property type="match status" value="1"/>
</dbReference>
<dbReference type="InterPro" id="IPR036390">
    <property type="entry name" value="WH_DNA-bd_sf"/>
</dbReference>
<evidence type="ECO:0000313" key="4">
    <source>
        <dbReference type="Proteomes" id="UP000698335"/>
    </source>
</evidence>
<keyword evidence="3" id="KW-0547">Nucleotide-binding</keyword>
<feature type="domain" description="Histidine kinase/HSP90-like ATPase" evidence="2">
    <location>
        <begin position="81"/>
        <end position="176"/>
    </location>
</feature>
<comment type="caution">
    <text evidence="3">The sequence shown here is derived from an EMBL/GenBank/DDBJ whole genome shotgun (WGS) entry which is preliminary data.</text>
</comment>
<dbReference type="Gene3D" id="3.30.565.10">
    <property type="entry name" value="Histidine kinase-like ATPase, C-terminal domain"/>
    <property type="match status" value="1"/>
</dbReference>
<feature type="compositionally biased region" description="Basic and acidic residues" evidence="1">
    <location>
        <begin position="207"/>
        <end position="218"/>
    </location>
</feature>
<sequence length="293" mass="32738">MARDFYPFVEETPTDVSSTNNKDNIEELTVRYETRIAVYDDVAAAPRVVVIEPTEIRSYLEEIVQAVNRLSHEQGGQIPFMVMREIVENFIHAHFASPTITILDHGNTIRFSDRGPGIKEKELALQYGTSSATESMKHYIRGVGSGLPYAQQYMIDKGGSLTIEDNISGGTVVTISTRSASDAHIQTHPSTEKVEISPRETSSQRSLKQDSSSRDKNPDISQISLPKIEISPRGQKVFAYLSEHELVGPTELVRMYGLSIPTWSRELRSLEEIGLIRKISQKYQLTQAGLALL</sequence>
<dbReference type="InterPro" id="IPR036890">
    <property type="entry name" value="HATPase_C_sf"/>
</dbReference>
<dbReference type="Proteomes" id="UP000698335">
    <property type="component" value="Unassembled WGS sequence"/>
</dbReference>
<reference evidence="3" key="1">
    <citation type="submission" date="2020-04" db="EMBL/GenBank/DDBJ databases">
        <title>Deep metagenomics examines the oral microbiome during advanced dental caries in children, revealing novel taxa and co-occurrences with host molecules.</title>
        <authorList>
            <person name="Baker J.L."/>
            <person name="Morton J.T."/>
            <person name="Dinis M."/>
            <person name="Alvarez R."/>
            <person name="Tran N.C."/>
            <person name="Knight R."/>
            <person name="Edlund A."/>
        </authorList>
    </citation>
    <scope>NUCLEOTIDE SEQUENCE</scope>
    <source>
        <strain evidence="3">JCVI_38_bin.5</strain>
    </source>
</reference>
<proteinExistence type="predicted"/>
<dbReference type="EMBL" id="JABZGW010000031">
    <property type="protein sequence ID" value="MBF4807343.1"/>
    <property type="molecule type" value="Genomic_DNA"/>
</dbReference>
<dbReference type="GO" id="GO:0005524">
    <property type="term" value="F:ATP binding"/>
    <property type="evidence" value="ECO:0007669"/>
    <property type="project" value="UniProtKB-KW"/>
</dbReference>
<accession>A0A930W037</accession>
<keyword evidence="3" id="KW-0067">ATP-binding</keyword>
<dbReference type="InterPro" id="IPR003594">
    <property type="entry name" value="HATPase_dom"/>
</dbReference>
<dbReference type="SUPFAM" id="SSF46785">
    <property type="entry name" value="Winged helix' DNA-binding domain"/>
    <property type="match status" value="1"/>
</dbReference>
<evidence type="ECO:0000313" key="3">
    <source>
        <dbReference type="EMBL" id="MBF4807343.1"/>
    </source>
</evidence>
<name>A0A930W037_9ACTN</name>
<evidence type="ECO:0000259" key="2">
    <source>
        <dbReference type="Pfam" id="PF02518"/>
    </source>
</evidence>
<evidence type="ECO:0000256" key="1">
    <source>
        <dbReference type="SAM" id="MobiDB-lite"/>
    </source>
</evidence>